<dbReference type="PANTHER" id="PTHR11102:SF160">
    <property type="entry name" value="ERAD-ASSOCIATED E3 UBIQUITIN-PROTEIN LIGASE COMPONENT HRD3"/>
    <property type="match status" value="1"/>
</dbReference>
<evidence type="ECO:0000313" key="5">
    <source>
        <dbReference type="Proteomes" id="UP000605846"/>
    </source>
</evidence>
<accession>A0A8H7ENU4</accession>
<dbReference type="InterPro" id="IPR006597">
    <property type="entry name" value="Sel1-like"/>
</dbReference>
<feature type="repeat" description="TPR" evidence="2">
    <location>
        <begin position="1333"/>
        <end position="1366"/>
    </location>
</feature>
<dbReference type="InterPro" id="IPR050767">
    <property type="entry name" value="Sel1_AlgK"/>
</dbReference>
<evidence type="ECO:0000256" key="3">
    <source>
        <dbReference type="SAM" id="MobiDB-lite"/>
    </source>
</evidence>
<reference evidence="4" key="1">
    <citation type="submission" date="2020-01" db="EMBL/GenBank/DDBJ databases">
        <title>Genome Sequencing of Three Apophysomyces-Like Fungal Strains Confirms a Novel Fungal Genus in the Mucoromycota with divergent Burkholderia-like Endosymbiotic Bacteria.</title>
        <authorList>
            <person name="Stajich J.E."/>
            <person name="Macias A.M."/>
            <person name="Carter-House D."/>
            <person name="Lovett B."/>
            <person name="Kasson L.R."/>
            <person name="Berry K."/>
            <person name="Grigoriev I."/>
            <person name="Chang Y."/>
            <person name="Spatafora J."/>
            <person name="Kasson M.T."/>
        </authorList>
    </citation>
    <scope>NUCLEOTIDE SEQUENCE</scope>
    <source>
        <strain evidence="4">NRRL A-21654</strain>
    </source>
</reference>
<dbReference type="SMART" id="SM00671">
    <property type="entry name" value="SEL1"/>
    <property type="match status" value="27"/>
</dbReference>
<dbReference type="PROSITE" id="PS50005">
    <property type="entry name" value="TPR"/>
    <property type="match status" value="1"/>
</dbReference>
<dbReference type="Proteomes" id="UP000605846">
    <property type="component" value="Unassembled WGS sequence"/>
</dbReference>
<dbReference type="SUPFAM" id="SSF81901">
    <property type="entry name" value="HCP-like"/>
    <property type="match status" value="7"/>
</dbReference>
<dbReference type="InterPro" id="IPR019734">
    <property type="entry name" value="TPR_rpt"/>
</dbReference>
<protein>
    <submittedName>
        <fullName evidence="4">Uncharacterized protein</fullName>
    </submittedName>
</protein>
<gene>
    <name evidence="4" type="ORF">EC973_002154</name>
</gene>
<dbReference type="SMART" id="SM00028">
    <property type="entry name" value="TPR"/>
    <property type="match status" value="6"/>
</dbReference>
<proteinExistence type="inferred from homology"/>
<dbReference type="Gene3D" id="1.25.40.10">
    <property type="entry name" value="Tetratricopeptide repeat domain"/>
    <property type="match status" value="9"/>
</dbReference>
<keyword evidence="2" id="KW-0802">TPR repeat</keyword>
<dbReference type="Pfam" id="PF08238">
    <property type="entry name" value="Sel1"/>
    <property type="match status" value="23"/>
</dbReference>
<keyword evidence="5" id="KW-1185">Reference proteome</keyword>
<dbReference type="EMBL" id="JABAYA010000158">
    <property type="protein sequence ID" value="KAF7723261.1"/>
    <property type="molecule type" value="Genomic_DNA"/>
</dbReference>
<feature type="region of interest" description="Disordered" evidence="3">
    <location>
        <begin position="1602"/>
        <end position="1621"/>
    </location>
</feature>
<comment type="similarity">
    <text evidence="1">Belongs to the sel-1 family.</text>
</comment>
<name>A0A8H7ENU4_9FUNG</name>
<dbReference type="InterPro" id="IPR011990">
    <property type="entry name" value="TPR-like_helical_dom_sf"/>
</dbReference>
<feature type="region of interest" description="Disordered" evidence="3">
    <location>
        <begin position="1"/>
        <end position="24"/>
    </location>
</feature>
<dbReference type="PANTHER" id="PTHR11102">
    <property type="entry name" value="SEL-1-LIKE PROTEIN"/>
    <property type="match status" value="1"/>
</dbReference>
<evidence type="ECO:0000256" key="1">
    <source>
        <dbReference type="ARBA" id="ARBA00038101"/>
    </source>
</evidence>
<evidence type="ECO:0000313" key="4">
    <source>
        <dbReference type="EMBL" id="KAF7723261.1"/>
    </source>
</evidence>
<evidence type="ECO:0000256" key="2">
    <source>
        <dbReference type="PROSITE-ProRule" id="PRU00339"/>
    </source>
</evidence>
<organism evidence="4 5">
    <name type="scientific">Apophysomyces ossiformis</name>
    <dbReference type="NCBI Taxonomy" id="679940"/>
    <lineage>
        <taxon>Eukaryota</taxon>
        <taxon>Fungi</taxon>
        <taxon>Fungi incertae sedis</taxon>
        <taxon>Mucoromycota</taxon>
        <taxon>Mucoromycotina</taxon>
        <taxon>Mucoromycetes</taxon>
        <taxon>Mucorales</taxon>
        <taxon>Mucorineae</taxon>
        <taxon>Mucoraceae</taxon>
        <taxon>Apophysomyces</taxon>
    </lineage>
</organism>
<comment type="caution">
    <text evidence="4">The sequence shown here is derived from an EMBL/GenBank/DDBJ whole genome shotgun (WGS) entry which is preliminary data.</text>
</comment>
<sequence>MGAHSSKSARSRQNSSVLSDDEKNDNVSLDLSLADTSSYLIKSHYECQNISAFLPSRTCNFFTPSRSSLSSSKRSSTLSSSSGLFSTLSSTPPSSMSSASSYSKYTSGHALVPDHAHRPPSFSSETRQRYHAQFPPSPAPMLLHALTEDSSNVDIYASLVEAATVTGSVVANVWVAQCKIQGFGTAMNVSQGFKELLQIAKQQQRIEAFYPLGVCYYDGLGTLPNKAEAYSWFERTAREGEGSPNITTSTVGLAQFRTGWMLAKGEGVTADPQKSLRYFEMAAAKENRHAQYMIGLFYHHGLLFRQADLRQARIYYEKSAQQGLVEAQAALGMLLLDHIDFFADSAISAAVDGPSFVLVRNKLMKDVVSWLSTAAEQNNTKALLGLGALHEEGVSVPKDGPKAFEYYKRAATIAHESDPAYALAHYLVGINYRVGDLGVKQDYAKAIQHLTNSSRRGYARAQRTLGVMYLDGIGVDRNPDHASSLLAHAALQGDQRALGLLADQKEHGRGCAVDINVALALYQKAAQTGSITARRSYAMLLHNVRRYSEALACFKQIAAQPATDNQLSGVNFDFNHRLHRNYARLMLARYRLHGWGGLEVDQRWAFQELVDLSENEQFVNAHYWLAMCYEEGIEHVVEKDPFQAFKYYQKSAHDGDPNGQFVMGNKLANGIHVPKNTERAFEWYAKAANRGHHKAQYSLGLYYANGLAPLKVVDVLQAKLLFEQAAQQNYTAAMVSLGRLLMKNGTPADVSQGLAWLQKAASQDDLKGMRELAAAYTSGIGVADQTTGYKDGLKLLKKAAGKNDPLAWRAIARYHENGWSVPKSLEEAIACLNKAEALGDSGAGQAMAEMYERQSMWDAALNKYNQLAKTHDLLTKRGWDARLGKARLLVFRNKGSQSDYNDVHNCLREMVQQDGKAALIEPFEMLGVCCEHGKGMIKNVDEAMVWYTAAIQQTTPKVSWIQERARFRLACLCMDQNKHMEAMQYFQQFEPCLSQMNHESAETRRQARLIRYYLGYLLLHGDGVTHDTEKAKKWLCQAADEGEGAAAYELGLLASAQNNDDEAKTRYDQGVSAGHAGSMRELALLFEREHRYDLNWDSRDTLELLDRAAQLGDTESFMQLGIAYEQGMGSTLRPDPRRALRFYVTAAQHGHVSAMVKAGDIFHVMGRYYEAAAWFRKASTHPLAQVMLATYRIQGRGGILKNEQAGFNDLSAAVSGNTIKEKKAFSLACFFLGRCLETGCGTNKDLAKAKCWYKRSIEEDDYAEAMCRLGTLCRLEGDHTAALEWYHLAAEKARHPDAQYELGIYHANGFAGLDVNLIAARKYLTKAADQGHALAKYELGRVLWRQEEFQKAIELYEVASELNITAASCALGDLYYQGFSSRSSKGTCVIVQNYQQAFHHYYHAAKLEDATGCVMVGVYFEKGLLDELGKDNDQAIQWFEKAIRLGSGPIAEAAIGNIKHAMAAEAAPEEVDDLREDAYRFFLSASPSQPQAKVMVALYHVHGWGRNEPDPSRGFELLLQIAESGGSEAFVEVARCYELGIGVDRNLTKALTYWEMAAEMDDVEALQHLGECYELGTIVQADIAEANRYYARARAIASGGQRSTVSTTSSSSFSARSSFSY</sequence>
<feature type="compositionally biased region" description="Low complexity" evidence="3">
    <location>
        <begin position="1"/>
        <end position="16"/>
    </location>
</feature>
<dbReference type="OrthoDB" id="272077at2759"/>